<keyword evidence="11" id="KW-1185">Reference proteome</keyword>
<dbReference type="InterPro" id="IPR025877">
    <property type="entry name" value="MobA-like_NTP_Trfase"/>
</dbReference>
<name>C0QKG4_DESAH</name>
<evidence type="ECO:0000256" key="4">
    <source>
        <dbReference type="ARBA" id="ARBA00022741"/>
    </source>
</evidence>
<dbReference type="CDD" id="cd02503">
    <property type="entry name" value="MobA"/>
    <property type="match status" value="1"/>
</dbReference>
<evidence type="ECO:0000313" key="11">
    <source>
        <dbReference type="Proteomes" id="UP000000442"/>
    </source>
</evidence>
<dbReference type="STRING" id="177437.HRM2_09220"/>
<keyword evidence="7 8" id="KW-0501">Molybdenum cofactor biosynthesis</keyword>
<keyword evidence="4 8" id="KW-0547">Nucleotide-binding</keyword>
<keyword evidence="3 8" id="KW-0479">Metal-binding</keyword>
<protein>
    <recommendedName>
        <fullName evidence="8">Probable molybdenum cofactor guanylyltransferase</fullName>
        <shortName evidence="8">MoCo guanylyltransferase</shortName>
        <ecNumber evidence="8">2.7.7.77</ecNumber>
    </recommendedName>
    <alternativeName>
        <fullName evidence="8">GTP:molybdopterin guanylyltransferase</fullName>
    </alternativeName>
    <alternativeName>
        <fullName evidence="8">Mo-MPT guanylyltransferase</fullName>
    </alternativeName>
    <alternativeName>
        <fullName evidence="8">Molybdopterin guanylyltransferase</fullName>
    </alternativeName>
    <alternativeName>
        <fullName evidence="8">Molybdopterin-guanine dinucleotide synthase</fullName>
        <shortName evidence="8">MGD synthase</shortName>
    </alternativeName>
</protein>
<feature type="binding site" evidence="8">
    <location>
        <begin position="10"/>
        <end position="12"/>
    </location>
    <ligand>
        <name>GTP</name>
        <dbReference type="ChEBI" id="CHEBI:37565"/>
    </ligand>
</feature>
<reference evidence="10 11" key="1">
    <citation type="journal article" date="2009" name="Environ. Microbiol.">
        <title>Genome sequence of Desulfobacterium autotrophicum HRM2, a marine sulfate reducer oxidizing organic carbon completely to carbon dioxide.</title>
        <authorList>
            <person name="Strittmatter A.W."/>
            <person name="Liesegang H."/>
            <person name="Rabus R."/>
            <person name="Decker I."/>
            <person name="Amann J."/>
            <person name="Andres S."/>
            <person name="Henne A."/>
            <person name="Fricke W.F."/>
            <person name="Martinez-Arias R."/>
            <person name="Bartels D."/>
            <person name="Goesmann A."/>
            <person name="Krause L."/>
            <person name="Puehler A."/>
            <person name="Klenk H.P."/>
            <person name="Richter M."/>
            <person name="Schuler M."/>
            <person name="Gloeckner F.O."/>
            <person name="Meyerdierks A."/>
            <person name="Gottschalk G."/>
            <person name="Amann R."/>
        </authorList>
    </citation>
    <scope>NUCLEOTIDE SEQUENCE [LARGE SCALE GENOMIC DNA]</scope>
    <source>
        <strain evidence="11">ATCC 43914 / DSM 3382 / HRM2</strain>
    </source>
</reference>
<sequence>MTYDCTGVILAGGVNKRLPGIKKTFREIRGRMIMEVIHSLFTDLFDRVIIVANDPAAFGEWDATIVSDIYPHRCPLAGIHAGLFYASTPRVFVSACDTPFLERRLAEYILSQAGPGIDVVIPETDAGLEPLCATYSKHCLPLIETNLKNHIFKINRFFREKRVRRIPMDKIQAIDPEIDSFFNINTPEDLERARAIAVKKGEFNGYK</sequence>
<dbReference type="Gene3D" id="3.90.550.10">
    <property type="entry name" value="Spore Coat Polysaccharide Biosynthesis Protein SpsA, Chain A"/>
    <property type="match status" value="1"/>
</dbReference>
<feature type="binding site" evidence="8">
    <location>
        <position position="23"/>
    </location>
    <ligand>
        <name>GTP</name>
        <dbReference type="ChEBI" id="CHEBI:37565"/>
    </ligand>
</feature>
<dbReference type="HAMAP" id="MF_00316">
    <property type="entry name" value="MobA"/>
    <property type="match status" value="1"/>
</dbReference>
<feature type="binding site" evidence="8">
    <location>
        <position position="97"/>
    </location>
    <ligand>
        <name>Mg(2+)</name>
        <dbReference type="ChEBI" id="CHEBI:18420"/>
    </ligand>
</feature>
<dbReference type="OrthoDB" id="9788394at2"/>
<dbReference type="InterPro" id="IPR013482">
    <property type="entry name" value="Molybde_CF_guanTrfase"/>
</dbReference>
<comment type="caution">
    <text evidence="8">Lacks conserved residue(s) required for the propagation of feature annotation.</text>
</comment>
<dbReference type="GO" id="GO:0061603">
    <property type="term" value="F:molybdenum cofactor guanylyltransferase activity"/>
    <property type="evidence" value="ECO:0007669"/>
    <property type="project" value="UniProtKB-EC"/>
</dbReference>
<evidence type="ECO:0000256" key="1">
    <source>
        <dbReference type="ARBA" id="ARBA00022490"/>
    </source>
</evidence>
<organism evidence="10 11">
    <name type="scientific">Desulforapulum autotrophicum (strain ATCC 43914 / DSM 3382 / VKM B-1955 / HRM2)</name>
    <name type="common">Desulfobacterium autotrophicum</name>
    <dbReference type="NCBI Taxonomy" id="177437"/>
    <lineage>
        <taxon>Bacteria</taxon>
        <taxon>Pseudomonadati</taxon>
        <taxon>Thermodesulfobacteriota</taxon>
        <taxon>Desulfobacteria</taxon>
        <taxon>Desulfobacterales</taxon>
        <taxon>Desulfobacteraceae</taxon>
        <taxon>Desulforapulum</taxon>
    </lineage>
</organism>
<feature type="binding site" evidence="8">
    <location>
        <position position="68"/>
    </location>
    <ligand>
        <name>GTP</name>
        <dbReference type="ChEBI" id="CHEBI:37565"/>
    </ligand>
</feature>
<dbReference type="GO" id="GO:0006777">
    <property type="term" value="P:Mo-molybdopterin cofactor biosynthetic process"/>
    <property type="evidence" value="ECO:0007669"/>
    <property type="project" value="UniProtKB-KW"/>
</dbReference>
<dbReference type="Proteomes" id="UP000000442">
    <property type="component" value="Chromosome"/>
</dbReference>
<evidence type="ECO:0000259" key="9">
    <source>
        <dbReference type="Pfam" id="PF12804"/>
    </source>
</evidence>
<dbReference type="SUPFAM" id="SSF53448">
    <property type="entry name" value="Nucleotide-diphospho-sugar transferases"/>
    <property type="match status" value="1"/>
</dbReference>
<dbReference type="AlphaFoldDB" id="C0QKG4"/>
<proteinExistence type="inferred from homology"/>
<evidence type="ECO:0000313" key="10">
    <source>
        <dbReference type="EMBL" id="ACN14035.1"/>
    </source>
</evidence>
<comment type="cofactor">
    <cofactor evidence="8">
        <name>Mg(2+)</name>
        <dbReference type="ChEBI" id="CHEBI:18420"/>
    </cofactor>
</comment>
<keyword evidence="1 8" id="KW-0963">Cytoplasm</keyword>
<feature type="domain" description="MobA-like NTP transferase" evidence="9">
    <location>
        <begin position="7"/>
        <end position="149"/>
    </location>
</feature>
<dbReference type="KEGG" id="dat:HRM2_09220"/>
<comment type="domain">
    <text evidence="8">The N-terminal domain determines nucleotide recognition and specific binding, while the C-terminal domain determines the specific binding to the target protein.</text>
</comment>
<dbReference type="PANTHER" id="PTHR19136:SF81">
    <property type="entry name" value="MOLYBDENUM COFACTOR GUANYLYLTRANSFERASE"/>
    <property type="match status" value="1"/>
</dbReference>
<evidence type="ECO:0000256" key="2">
    <source>
        <dbReference type="ARBA" id="ARBA00022679"/>
    </source>
</evidence>
<keyword evidence="2 8" id="KW-0808">Transferase</keyword>
<evidence type="ECO:0000256" key="3">
    <source>
        <dbReference type="ARBA" id="ARBA00022723"/>
    </source>
</evidence>
<keyword evidence="5 8" id="KW-0460">Magnesium</keyword>
<dbReference type="InterPro" id="IPR029044">
    <property type="entry name" value="Nucleotide-diphossugar_trans"/>
</dbReference>
<evidence type="ECO:0000256" key="8">
    <source>
        <dbReference type="HAMAP-Rule" id="MF_00316"/>
    </source>
</evidence>
<dbReference type="PANTHER" id="PTHR19136">
    <property type="entry name" value="MOLYBDENUM COFACTOR GUANYLYLTRANSFERASE"/>
    <property type="match status" value="1"/>
</dbReference>
<dbReference type="EMBL" id="CP001087">
    <property type="protein sequence ID" value="ACN14035.1"/>
    <property type="molecule type" value="Genomic_DNA"/>
</dbReference>
<keyword evidence="6 8" id="KW-0342">GTP-binding</keyword>
<dbReference type="Pfam" id="PF12804">
    <property type="entry name" value="NTP_transf_3"/>
    <property type="match status" value="1"/>
</dbReference>
<dbReference type="EC" id="2.7.7.77" evidence="8"/>
<dbReference type="RefSeq" id="WP_012663275.1">
    <property type="nucleotide sequence ID" value="NC_012108.1"/>
</dbReference>
<comment type="similarity">
    <text evidence="8">Belongs to the MobA family.</text>
</comment>
<evidence type="ECO:0000256" key="6">
    <source>
        <dbReference type="ARBA" id="ARBA00023134"/>
    </source>
</evidence>
<dbReference type="GO" id="GO:0046872">
    <property type="term" value="F:metal ion binding"/>
    <property type="evidence" value="ECO:0007669"/>
    <property type="project" value="UniProtKB-KW"/>
</dbReference>
<comment type="function">
    <text evidence="8">Transfers a GMP moiety from GTP to Mo-molybdopterin (Mo-MPT) cofactor (Moco or molybdenum cofactor) to form Mo-molybdopterin guanine dinucleotide (Mo-MGD) cofactor.</text>
</comment>
<comment type="subcellular location">
    <subcellularLocation>
        <location evidence="8">Cytoplasm</location>
    </subcellularLocation>
</comment>
<dbReference type="eggNOG" id="COG0746">
    <property type="taxonomic scope" value="Bacteria"/>
</dbReference>
<dbReference type="HOGENOM" id="CLU_055597_2_1_7"/>
<dbReference type="GO" id="GO:0005525">
    <property type="term" value="F:GTP binding"/>
    <property type="evidence" value="ECO:0007669"/>
    <property type="project" value="UniProtKB-UniRule"/>
</dbReference>
<feature type="binding site" evidence="8">
    <location>
        <position position="97"/>
    </location>
    <ligand>
        <name>GTP</name>
        <dbReference type="ChEBI" id="CHEBI:37565"/>
    </ligand>
</feature>
<comment type="catalytic activity">
    <reaction evidence="8">
        <text>Mo-molybdopterin + GTP + H(+) = Mo-molybdopterin guanine dinucleotide + diphosphate</text>
        <dbReference type="Rhea" id="RHEA:34243"/>
        <dbReference type="ChEBI" id="CHEBI:15378"/>
        <dbReference type="ChEBI" id="CHEBI:33019"/>
        <dbReference type="ChEBI" id="CHEBI:37565"/>
        <dbReference type="ChEBI" id="CHEBI:71302"/>
        <dbReference type="ChEBI" id="CHEBI:71310"/>
        <dbReference type="EC" id="2.7.7.77"/>
    </reaction>
</comment>
<evidence type="ECO:0000256" key="7">
    <source>
        <dbReference type="ARBA" id="ARBA00023150"/>
    </source>
</evidence>
<accession>C0QKG4</accession>
<evidence type="ECO:0000256" key="5">
    <source>
        <dbReference type="ARBA" id="ARBA00022842"/>
    </source>
</evidence>
<dbReference type="GO" id="GO:0005737">
    <property type="term" value="C:cytoplasm"/>
    <property type="evidence" value="ECO:0007669"/>
    <property type="project" value="UniProtKB-SubCell"/>
</dbReference>
<gene>
    <name evidence="8 10" type="primary">mobA</name>
    <name evidence="10" type="ordered locus">HRM2_09220</name>
</gene>